<proteinExistence type="predicted"/>
<dbReference type="Gene3D" id="1.25.40.90">
    <property type="match status" value="1"/>
</dbReference>
<feature type="compositionally biased region" description="Polar residues" evidence="3">
    <location>
        <begin position="147"/>
        <end position="159"/>
    </location>
</feature>
<feature type="compositionally biased region" description="Basic and acidic residues" evidence="3">
    <location>
        <begin position="1681"/>
        <end position="1704"/>
    </location>
</feature>
<dbReference type="SMART" id="SM00360">
    <property type="entry name" value="RRM"/>
    <property type="match status" value="1"/>
</dbReference>
<feature type="compositionally biased region" description="Acidic residues" evidence="3">
    <location>
        <begin position="1365"/>
        <end position="1378"/>
    </location>
</feature>
<evidence type="ECO:0000259" key="4">
    <source>
        <dbReference type="PROSITE" id="PS50102"/>
    </source>
</evidence>
<feature type="region of interest" description="Disordered" evidence="3">
    <location>
        <begin position="1590"/>
        <end position="1617"/>
    </location>
</feature>
<evidence type="ECO:0000313" key="7">
    <source>
        <dbReference type="RefSeq" id="XP_018022441.1"/>
    </source>
</evidence>
<dbReference type="OrthoDB" id="79367at2759"/>
<feature type="compositionally biased region" description="Pro residues" evidence="3">
    <location>
        <begin position="350"/>
        <end position="371"/>
    </location>
</feature>
<evidence type="ECO:0000256" key="3">
    <source>
        <dbReference type="SAM" id="MobiDB-lite"/>
    </source>
</evidence>
<feature type="compositionally biased region" description="Low complexity" evidence="3">
    <location>
        <begin position="249"/>
        <end position="262"/>
    </location>
</feature>
<dbReference type="InterPro" id="IPR051485">
    <property type="entry name" value="SR-CTD_assoc_factor"/>
</dbReference>
<dbReference type="CDD" id="cd12227">
    <property type="entry name" value="RRM_SCAF4_SCAF8"/>
    <property type="match status" value="1"/>
</dbReference>
<reference evidence="7" key="1">
    <citation type="submission" date="2025-08" db="UniProtKB">
        <authorList>
            <consortium name="RefSeq"/>
        </authorList>
    </citation>
    <scope>IDENTIFICATION</scope>
    <source>
        <tissue evidence="7">Whole organism</tissue>
    </source>
</reference>
<name>A0A8B7PB67_HYAAZ</name>
<feature type="region of interest" description="Disordered" evidence="3">
    <location>
        <begin position="1646"/>
        <end position="1745"/>
    </location>
</feature>
<dbReference type="SUPFAM" id="SSF54928">
    <property type="entry name" value="RNA-binding domain, RBD"/>
    <property type="match status" value="1"/>
</dbReference>
<dbReference type="GeneID" id="108678505"/>
<feature type="domain" description="RRM" evidence="4">
    <location>
        <begin position="534"/>
        <end position="606"/>
    </location>
</feature>
<feature type="compositionally biased region" description="Basic and acidic residues" evidence="3">
    <location>
        <begin position="1456"/>
        <end position="1468"/>
    </location>
</feature>
<feature type="region of interest" description="Disordered" evidence="3">
    <location>
        <begin position="146"/>
        <end position="209"/>
    </location>
</feature>
<feature type="compositionally biased region" description="Polar residues" evidence="3">
    <location>
        <begin position="1663"/>
        <end position="1680"/>
    </location>
</feature>
<feature type="compositionally biased region" description="Basic and acidic residues" evidence="3">
    <location>
        <begin position="166"/>
        <end position="176"/>
    </location>
</feature>
<dbReference type="Gene3D" id="3.30.70.330">
    <property type="match status" value="1"/>
</dbReference>
<feature type="region of interest" description="Disordered" evidence="3">
    <location>
        <begin position="839"/>
        <end position="899"/>
    </location>
</feature>
<feature type="region of interest" description="Disordered" evidence="3">
    <location>
        <begin position="1078"/>
        <end position="1484"/>
    </location>
</feature>
<dbReference type="KEGG" id="hazt:108678505"/>
<feature type="compositionally biased region" description="Polar residues" evidence="3">
    <location>
        <begin position="1393"/>
        <end position="1415"/>
    </location>
</feature>
<feature type="region of interest" description="Disordered" evidence="3">
    <location>
        <begin position="1534"/>
        <end position="1578"/>
    </location>
</feature>
<dbReference type="PROSITE" id="PS50102">
    <property type="entry name" value="RRM"/>
    <property type="match status" value="1"/>
</dbReference>
<feature type="compositionally biased region" description="Low complexity" evidence="3">
    <location>
        <begin position="200"/>
        <end position="209"/>
    </location>
</feature>
<feature type="compositionally biased region" description="Polar residues" evidence="3">
    <location>
        <begin position="1549"/>
        <end position="1559"/>
    </location>
</feature>
<evidence type="ECO:0000256" key="1">
    <source>
        <dbReference type="ARBA" id="ARBA00022884"/>
    </source>
</evidence>
<dbReference type="Proteomes" id="UP000694843">
    <property type="component" value="Unplaced"/>
</dbReference>
<dbReference type="CTD" id="37411"/>
<evidence type="ECO:0000259" key="5">
    <source>
        <dbReference type="PROSITE" id="PS51391"/>
    </source>
</evidence>
<feature type="compositionally biased region" description="Polar residues" evidence="3">
    <location>
        <begin position="1145"/>
        <end position="1155"/>
    </location>
</feature>
<dbReference type="GO" id="GO:0003723">
    <property type="term" value="F:RNA binding"/>
    <property type="evidence" value="ECO:0007669"/>
    <property type="project" value="UniProtKB-UniRule"/>
</dbReference>
<dbReference type="InterPro" id="IPR006569">
    <property type="entry name" value="CID_dom"/>
</dbReference>
<feature type="compositionally biased region" description="Basic residues" evidence="3">
    <location>
        <begin position="422"/>
        <end position="479"/>
    </location>
</feature>
<feature type="compositionally biased region" description="Basic and acidic residues" evidence="3">
    <location>
        <begin position="870"/>
        <end position="896"/>
    </location>
</feature>
<dbReference type="RefSeq" id="XP_018022441.1">
    <property type="nucleotide sequence ID" value="XM_018166952.2"/>
</dbReference>
<organism evidence="6 7">
    <name type="scientific">Hyalella azteca</name>
    <name type="common">Amphipod</name>
    <dbReference type="NCBI Taxonomy" id="294128"/>
    <lineage>
        <taxon>Eukaryota</taxon>
        <taxon>Metazoa</taxon>
        <taxon>Ecdysozoa</taxon>
        <taxon>Arthropoda</taxon>
        <taxon>Crustacea</taxon>
        <taxon>Multicrustacea</taxon>
        <taxon>Malacostraca</taxon>
        <taxon>Eumalacostraca</taxon>
        <taxon>Peracarida</taxon>
        <taxon>Amphipoda</taxon>
        <taxon>Senticaudata</taxon>
        <taxon>Talitrida</taxon>
        <taxon>Talitroidea</taxon>
        <taxon>Hyalellidae</taxon>
        <taxon>Hyalella</taxon>
    </lineage>
</organism>
<evidence type="ECO:0000313" key="6">
    <source>
        <dbReference type="Proteomes" id="UP000694843"/>
    </source>
</evidence>
<dbReference type="InterPro" id="IPR012677">
    <property type="entry name" value="Nucleotide-bd_a/b_plait_sf"/>
</dbReference>
<feature type="compositionally biased region" description="Polar residues" evidence="3">
    <location>
        <begin position="1329"/>
        <end position="1341"/>
    </location>
</feature>
<dbReference type="InterPro" id="IPR035979">
    <property type="entry name" value="RBD_domain_sf"/>
</dbReference>
<feature type="domain" description="CID" evidence="5">
    <location>
        <begin position="1"/>
        <end position="139"/>
    </location>
</feature>
<protein>
    <submittedName>
        <fullName evidence="7">SR-related and CTD-associated factor 4 isoform X1</fullName>
    </submittedName>
</protein>
<keyword evidence="6" id="KW-1185">Reference proteome</keyword>
<feature type="compositionally biased region" description="Low complexity" evidence="3">
    <location>
        <begin position="276"/>
        <end position="291"/>
    </location>
</feature>
<dbReference type="InterPro" id="IPR000504">
    <property type="entry name" value="RRM_dom"/>
</dbReference>
<dbReference type="PANTHER" id="PTHR23140:SF4">
    <property type="entry name" value="PROTEIN CBR-NRD-1"/>
    <property type="match status" value="1"/>
</dbReference>
<accession>A0A8B7PB67</accession>
<dbReference type="InterPro" id="IPR008942">
    <property type="entry name" value="ENTH_VHS"/>
</dbReference>
<dbReference type="PANTHER" id="PTHR23140">
    <property type="entry name" value="RNA PROCESSING PROTEIN LD23810P"/>
    <property type="match status" value="1"/>
</dbReference>
<dbReference type="CDD" id="cd16983">
    <property type="entry name" value="CID_SCAF8_like"/>
    <property type="match status" value="1"/>
</dbReference>
<feature type="compositionally biased region" description="Polar residues" evidence="3">
    <location>
        <begin position="1708"/>
        <end position="1719"/>
    </location>
</feature>
<dbReference type="Pfam" id="PF00076">
    <property type="entry name" value="RRM_1"/>
    <property type="match status" value="1"/>
</dbReference>
<sequence>MDTIKSFNMELAGMYECKPPISKAKMTAITKRAIRAIKFYKHVVQSVEKFIQKCKTEYKIPGLYVIDSIVRQSRHQFGADKDVFAPRFAKNILVTFYYLFKCPAEGKSKVIRVLNLWQKNHIFGEDVIQPLFDLADPNHPIQEEITQRINQKPSRPRSTQQQQELEQYKQQEHERQQQQQHTTGPQSPPSQPAPAPAPSIPEHTSINSNNLPASSAAAVAAVNSAAVAAVTSLDPALIAQIQQILMKQQPTQPQQQQQPEIPGLGGISEPPSHTPQQQQQQQALKGLQSSGSVGGGVPHSSAAEEHVSSGLVPVINQTGDYDGRTLPPFLGVDISQPPPGYIPPSSLFGLPPPVGVPPPQLEPGFQGPPGPLHGGAPPQPHADVAPVPQFGQMSPREEGEHSGDDSTEEVKDGTEEWSTESHHRHHHHHRSSRSPSSRSKHRRRRSRSRSRSKRSRSGSRSRSRKSPSRSSRRKRSRSRDRRERDRERERSSSEREKLDPERERERELERERERERKKRGLPPIKPNHLAVCSTTLWVGHLSKLVHQEELSDIYGEYGDIVSIDLIPPRGCAFICMNRRQDASRALTKLRNHKIHNKAITMAWAPGKGVKGKEFKDYWEVEAGCSYIPYSKLTSMSTSDLDSLEEGGVIDEETVPDWLKGRYGVSEAAPGGGPLPGFLPIGVPAGAPPSGVNAPVIPVSGAPPVSGMHVVDGGRDMPGREGPPPSLGPTGPRMPHNVIPPFGLPSLPPPGVGPRGLPPMMPPNMPPNMPPSLPPNMPALPHNLPPNLPPNMPPNMPPSLPRLGVPHSMGLGPPLAMPPVSSMIGQPIMGALPPPVSMASLSLGRPMHAPPSPDRASNSRDSDSMDVEMEDVAKDIGKEKELDENGLNDDRDGDSGDGKMSITQMYNKYIAEEENKMNGAEHFPGFPRGHPYPGSRPPHFYDRNGAEFGGPRGLNNGPSLGLSNGPPGPRLHGAMAPGLRPENFVGVNVMAAASGPGFGPRAMFGAPRPMLAPPPMGVGVMGPRPTLLHDLGPHRPLGPALPPMQRLPEGLTPQMMPGIRLMGAQSALLFAGLSGWREGPPPMFAPSQDRAPPSAPLENDRPWEGGHPTDEPERQEMHNEAPTETRADAFDQRKLPEDAARADLLSDSNVTEIESGQSRDHDRDRRSNRDSDRDRRDRRDYDRDRRDRDRSSRERFSRDRDGVSRDRDRDRERDRYERRDRNRDRSSRDRDRSSRDRSSRDKERTSRDRGRSSKDRDRSSRERGRSRDKDRVRERSSRDRDNDRHRNRYGDGERDRFGRNERGFDRYDRERDRSRTDREGNNKDSKDGTENTNSTKKSNPWTMSRWGAAEEPPPSSNSHKIHNIPEEVEIDDDDDDVIMTEEPGSWDAWAQMAGQPSSGPNGATSPGPVDQQNNRAVSGDAPIVDAVITLSGDEEKEAETSSDQAPVQSLDAGKSNNPEEKSREIHNEDFCEPSSDDGRIINDDSIDVVSPSCDTKVDRSAVEAHNEFLENRLEEPCDNIGQNPQAIERHMDEFSINGVNPDPPSEANLAGSNLEASTSGEIEPPSQALERESHDAAPSVNCSYQDKVAEELLIARNPSPEPLDESSHNADRTTENSILDPYSVLADKSSGLVTDVSLDYEYSMTQDTSMAGDSICSRLDEPTESSTNAGQNNERVNGLNSESEHPFVAEESKGHKSEGHAELKAFDGTPNNVIDDQISGNDDDDDDEGGAAGEVLNVRRSARTRR</sequence>
<feature type="region of interest" description="Disordered" evidence="3">
    <location>
        <begin position="249"/>
        <end position="524"/>
    </location>
</feature>
<dbReference type="PROSITE" id="PS51391">
    <property type="entry name" value="CID"/>
    <property type="match status" value="1"/>
</dbReference>
<dbReference type="FunFam" id="1.25.40.90:FF:000004">
    <property type="entry name" value="splicing factor, arginine/serine-rich 15"/>
    <property type="match status" value="1"/>
</dbReference>
<evidence type="ECO:0000256" key="2">
    <source>
        <dbReference type="PROSITE-ProRule" id="PRU00176"/>
    </source>
</evidence>
<dbReference type="SUPFAM" id="SSF48464">
    <property type="entry name" value="ENTH/VHS domain"/>
    <property type="match status" value="1"/>
</dbReference>
<feature type="compositionally biased region" description="Basic and acidic residues" evidence="3">
    <location>
        <begin position="480"/>
        <end position="514"/>
    </location>
</feature>
<keyword evidence="1 2" id="KW-0694">RNA-binding</keyword>
<dbReference type="SMART" id="SM00582">
    <property type="entry name" value="RPR"/>
    <property type="match status" value="1"/>
</dbReference>
<feature type="compositionally biased region" description="Basic and acidic residues" evidence="3">
    <location>
        <begin position="395"/>
        <end position="414"/>
    </location>
</feature>
<feature type="compositionally biased region" description="Basic and acidic residues" evidence="3">
    <location>
        <begin position="1097"/>
        <end position="1140"/>
    </location>
</feature>
<feature type="compositionally biased region" description="Pro residues" evidence="3">
    <location>
        <begin position="186"/>
        <end position="199"/>
    </location>
</feature>
<feature type="compositionally biased region" description="Basic and acidic residues" evidence="3">
    <location>
        <begin position="1156"/>
        <end position="1328"/>
    </location>
</feature>
<gene>
    <name evidence="7" type="primary">LOC108678505</name>
</gene>
<dbReference type="Pfam" id="PF04818">
    <property type="entry name" value="CID"/>
    <property type="match status" value="1"/>
</dbReference>
<feature type="compositionally biased region" description="Basic and acidic residues" evidence="3">
    <location>
        <begin position="1604"/>
        <end position="1613"/>
    </location>
</feature>
<dbReference type="GO" id="GO:0005634">
    <property type="term" value="C:nucleus"/>
    <property type="evidence" value="ECO:0007669"/>
    <property type="project" value="TreeGrafter"/>
</dbReference>